<keyword evidence="2" id="KW-1185">Reference proteome</keyword>
<sequence length="78" mass="7852">MSKAASVLRLRVPARPAVPQPAPPSAVVVDPAIDPTIDPAVDTAIDPASRTAPGMRFIRVSAAPATGRPSLTTGDAVA</sequence>
<comment type="caution">
    <text evidence="1">The sequence shown here is derived from an EMBL/GenBank/DDBJ whole genome shotgun (WGS) entry which is preliminary data.</text>
</comment>
<evidence type="ECO:0000313" key="2">
    <source>
        <dbReference type="Proteomes" id="UP001500902"/>
    </source>
</evidence>
<organism evidence="1 2">
    <name type="scientific">Nonomuraea antimicrobica</name>
    <dbReference type="NCBI Taxonomy" id="561173"/>
    <lineage>
        <taxon>Bacteria</taxon>
        <taxon>Bacillati</taxon>
        <taxon>Actinomycetota</taxon>
        <taxon>Actinomycetes</taxon>
        <taxon>Streptosporangiales</taxon>
        <taxon>Streptosporangiaceae</taxon>
        <taxon>Nonomuraea</taxon>
    </lineage>
</organism>
<gene>
    <name evidence="1" type="ORF">GCM10022224_007860</name>
</gene>
<proteinExistence type="predicted"/>
<reference evidence="2" key="1">
    <citation type="journal article" date="2019" name="Int. J. Syst. Evol. Microbiol.">
        <title>The Global Catalogue of Microorganisms (GCM) 10K type strain sequencing project: providing services to taxonomists for standard genome sequencing and annotation.</title>
        <authorList>
            <consortium name="The Broad Institute Genomics Platform"/>
            <consortium name="The Broad Institute Genome Sequencing Center for Infectious Disease"/>
            <person name="Wu L."/>
            <person name="Ma J."/>
        </authorList>
    </citation>
    <scope>NUCLEOTIDE SEQUENCE [LARGE SCALE GENOMIC DNA]</scope>
    <source>
        <strain evidence="2">JCM 16904</strain>
    </source>
</reference>
<protein>
    <submittedName>
        <fullName evidence="1">Uncharacterized protein</fullName>
    </submittedName>
</protein>
<dbReference type="EMBL" id="BAAAZP010000009">
    <property type="protein sequence ID" value="GAA3647446.1"/>
    <property type="molecule type" value="Genomic_DNA"/>
</dbReference>
<dbReference type="Proteomes" id="UP001500902">
    <property type="component" value="Unassembled WGS sequence"/>
</dbReference>
<name>A0ABP7B478_9ACTN</name>
<accession>A0ABP7B478</accession>
<evidence type="ECO:0000313" key="1">
    <source>
        <dbReference type="EMBL" id="GAA3647446.1"/>
    </source>
</evidence>
<dbReference type="RefSeq" id="WP_344873007.1">
    <property type="nucleotide sequence ID" value="NZ_BAAAZP010000009.1"/>
</dbReference>